<organism evidence="3 4">
    <name type="scientific">Corynebacterium parakroppenstedtii</name>
    <dbReference type="NCBI Taxonomy" id="2828363"/>
    <lineage>
        <taxon>Bacteria</taxon>
        <taxon>Bacillati</taxon>
        <taxon>Actinomycetota</taxon>
        <taxon>Actinomycetes</taxon>
        <taxon>Mycobacteriales</taxon>
        <taxon>Corynebacteriaceae</taxon>
        <taxon>Corynebacterium</taxon>
    </lineage>
</organism>
<dbReference type="InterPro" id="IPR052913">
    <property type="entry name" value="Glycopeptide_resist_protein"/>
</dbReference>
<feature type="region of interest" description="Disordered" evidence="1">
    <location>
        <begin position="512"/>
        <end position="539"/>
    </location>
</feature>
<sequence>MSSSKHARTSAGPGRKHHRAAWWSLGFLLFLLLMAGIAYATDLVMSQGQVPRGVKVGGVSIGGMSKTSADTMLRNELGDKVREPVSINAGDMTSSLDPTMSGLRVDWDQTIENAGHQPKNPWTRIEAFWKTREVGIVNDVDEGSLDNALQRVDKELTREPVNAELSIGSDGKADVKDPVTGQRINHDELAENVSKHWLNTTRVVEIPAEEVEPEIGEKAVKQAERDVLNKVVSGPLIFKGCDDVSGIIAPEDMGQIVTFRADGDHFTADYDDSAAKSILSSQLSSTERTKKDADVLIGDDGSVTVTSPSQDGVSINWSKTLDDLQGKLTNTTVRDYDVAYTDDKATFTTEIAEKADFRETMGEFTTGGYAADSGVNIRRVAEMVNGAIVSPGQTFSLNGFTGPRGEAQGFVKAGIIKNGHSDEGVGGGISQFATTLYNATYFAGMTDVAHTPHSYYISRYPAGREATVYEGSIDLKFKNPFDTPVMIKAFTGDDDITVQIKGIPQVKVDSIQGEKTNFTSPSSQQLSGPDCHPSSGSQGFTVTDTRVVTSLSTGQEISRDTTTTKYDPSPKITCS</sequence>
<dbReference type="Proteomes" id="UP001200604">
    <property type="component" value="Unassembled WGS sequence"/>
</dbReference>
<dbReference type="InterPro" id="IPR007391">
    <property type="entry name" value="Vancomycin_resist_VanW"/>
</dbReference>
<feature type="domain" description="YoaR-like putative peptidoglycan binding" evidence="2">
    <location>
        <begin position="104"/>
        <end position="195"/>
    </location>
</feature>
<accession>A0ABS9HNV3</accession>
<dbReference type="PANTHER" id="PTHR35788:SF1">
    <property type="entry name" value="EXPORTED PROTEIN"/>
    <property type="match status" value="1"/>
</dbReference>
<evidence type="ECO:0000256" key="1">
    <source>
        <dbReference type="SAM" id="MobiDB-lite"/>
    </source>
</evidence>
<name>A0ABS9HNV3_9CORY</name>
<gene>
    <name evidence="3" type="ORF">L3H44_09080</name>
</gene>
<evidence type="ECO:0000313" key="4">
    <source>
        <dbReference type="Proteomes" id="UP001200604"/>
    </source>
</evidence>
<feature type="domain" description="YoaR-like putative peptidoglycan binding" evidence="2">
    <location>
        <begin position="220"/>
        <end position="330"/>
    </location>
</feature>
<reference evidence="3 4" key="1">
    <citation type="submission" date="2022-01" db="EMBL/GenBank/DDBJ databases">
        <title>Identification and Characterization of Corynebacterium sp.</title>
        <authorList>
            <person name="Luo Q."/>
            <person name="Qu P."/>
            <person name="Chen Q."/>
        </authorList>
    </citation>
    <scope>NUCLEOTIDE SEQUENCE [LARGE SCALE GENOMIC DNA]</scope>
    <source>
        <strain evidence="3 4">MC-12</strain>
    </source>
</reference>
<proteinExistence type="predicted"/>
<keyword evidence="4" id="KW-1185">Reference proteome</keyword>
<dbReference type="EMBL" id="JAKJKU010000004">
    <property type="protein sequence ID" value="MCF6774553.1"/>
    <property type="molecule type" value="Genomic_DNA"/>
</dbReference>
<comment type="caution">
    <text evidence="3">The sequence shown here is derived from an EMBL/GenBank/DDBJ whole genome shotgun (WGS) entry which is preliminary data.</text>
</comment>
<feature type="compositionally biased region" description="Polar residues" evidence="1">
    <location>
        <begin position="513"/>
        <end position="527"/>
    </location>
</feature>
<dbReference type="Pfam" id="PF04294">
    <property type="entry name" value="VanW"/>
    <property type="match status" value="1"/>
</dbReference>
<evidence type="ECO:0000313" key="3">
    <source>
        <dbReference type="EMBL" id="MCF6774553.1"/>
    </source>
</evidence>
<dbReference type="InterPro" id="IPR022029">
    <property type="entry name" value="YoaR-like_PG-bd"/>
</dbReference>
<feature type="region of interest" description="Disordered" evidence="1">
    <location>
        <begin position="551"/>
        <end position="575"/>
    </location>
</feature>
<dbReference type="PANTHER" id="PTHR35788">
    <property type="entry name" value="EXPORTED PROTEIN-RELATED"/>
    <property type="match status" value="1"/>
</dbReference>
<evidence type="ECO:0000259" key="2">
    <source>
        <dbReference type="Pfam" id="PF12229"/>
    </source>
</evidence>
<dbReference type="Pfam" id="PF12229">
    <property type="entry name" value="PG_binding_4"/>
    <property type="match status" value="2"/>
</dbReference>
<protein>
    <submittedName>
        <fullName evidence="3">VanW family protein</fullName>
    </submittedName>
</protein>